<reference evidence="1" key="1">
    <citation type="submission" date="2022-08" db="EMBL/GenBank/DDBJ databases">
        <authorList>
            <person name="Kallberg Y."/>
            <person name="Tangrot J."/>
            <person name="Rosling A."/>
        </authorList>
    </citation>
    <scope>NUCLEOTIDE SEQUENCE</scope>
    <source>
        <strain evidence="1">Wild A</strain>
    </source>
</reference>
<gene>
    <name evidence="1" type="ORF">FWILDA_LOCUS14909</name>
</gene>
<comment type="caution">
    <text evidence="1">The sequence shown here is derived from an EMBL/GenBank/DDBJ whole genome shotgun (WGS) entry which is preliminary data.</text>
</comment>
<dbReference type="Proteomes" id="UP001153678">
    <property type="component" value="Unassembled WGS sequence"/>
</dbReference>
<proteinExistence type="predicted"/>
<dbReference type="EMBL" id="CAMKVN010007108">
    <property type="protein sequence ID" value="CAI2191101.1"/>
    <property type="molecule type" value="Genomic_DNA"/>
</dbReference>
<accession>A0A9W4T3I5</accession>
<feature type="non-terminal residue" evidence="1">
    <location>
        <position position="138"/>
    </location>
</feature>
<organism evidence="1 2">
    <name type="scientific">Funneliformis geosporum</name>
    <dbReference type="NCBI Taxonomy" id="1117311"/>
    <lineage>
        <taxon>Eukaryota</taxon>
        <taxon>Fungi</taxon>
        <taxon>Fungi incertae sedis</taxon>
        <taxon>Mucoromycota</taxon>
        <taxon>Glomeromycotina</taxon>
        <taxon>Glomeromycetes</taxon>
        <taxon>Glomerales</taxon>
        <taxon>Glomeraceae</taxon>
        <taxon>Funneliformis</taxon>
    </lineage>
</organism>
<keyword evidence="2" id="KW-1185">Reference proteome</keyword>
<dbReference type="OrthoDB" id="2392499at2759"/>
<evidence type="ECO:0000313" key="1">
    <source>
        <dbReference type="EMBL" id="CAI2191101.1"/>
    </source>
</evidence>
<evidence type="ECO:0000313" key="2">
    <source>
        <dbReference type="Proteomes" id="UP001153678"/>
    </source>
</evidence>
<protein>
    <submittedName>
        <fullName evidence="1">14134_t:CDS:1</fullName>
    </submittedName>
</protein>
<dbReference type="AlphaFoldDB" id="A0A9W4T3I5"/>
<sequence>ETFDNFDYVPNDYDEDLESIAFARSLTSESVTRSIESDNNNDLLNYDIKMPFLFNNDNFEKAREFVEKDVNKDISLLKDINYNTDFDTETDINTSTSIFDSESTTLGSTYGDKYFIKNATNASESLLALSYQYPNYVP</sequence>
<name>A0A9W4T3I5_9GLOM</name>